<protein>
    <submittedName>
        <fullName evidence="1">Uncharacterized protein</fullName>
    </submittedName>
</protein>
<organism evidence="1">
    <name type="scientific">Ralstonia solanacearum</name>
    <name type="common">Pseudomonas solanacearum</name>
    <dbReference type="NCBI Taxonomy" id="305"/>
    <lineage>
        <taxon>Bacteria</taxon>
        <taxon>Pseudomonadati</taxon>
        <taxon>Pseudomonadota</taxon>
        <taxon>Betaproteobacteria</taxon>
        <taxon>Burkholderiales</taxon>
        <taxon>Burkholderiaceae</taxon>
        <taxon>Ralstonia</taxon>
        <taxon>Ralstonia solanacearum species complex</taxon>
    </lineage>
</organism>
<reference evidence="1" key="1">
    <citation type="submission" date="2021-10" db="EMBL/GenBank/DDBJ databases">
        <title>Complete genome sequences of five Ralstonia solancearum strains isolated from sunflower.</title>
        <authorList>
            <person name="She X."/>
            <person name="He Z."/>
        </authorList>
    </citation>
    <scope>NUCLEOTIDE SEQUENCE</scope>
    <source>
        <strain evidence="1">RS638</strain>
    </source>
</reference>
<accession>A0ABY6N968</accession>
<name>A0ABY6N968_RALSL</name>
<gene>
    <name evidence="1" type="ORF">LH706_12165</name>
</gene>
<dbReference type="EMBL" id="CP085043">
    <property type="protein sequence ID" value="UZF13800.1"/>
    <property type="molecule type" value="Genomic_DNA"/>
</dbReference>
<sequence>MPNVLQKTTTKKSMRNADYISPADFLAWQKVNAVMLRDNEERQRRAIDDAVIKSMMHAMQAGFDLHAAGDWLVRCFHYGCRDGINYTPAAVRRALRSIGWLPKRERAGGAE</sequence>
<evidence type="ECO:0000313" key="1">
    <source>
        <dbReference type="EMBL" id="UZF13800.1"/>
    </source>
</evidence>
<proteinExistence type="predicted"/>